<dbReference type="PRINTS" id="PR00019">
    <property type="entry name" value="LEURICHRPT"/>
</dbReference>
<evidence type="ECO:0000256" key="6">
    <source>
        <dbReference type="ARBA" id="ARBA00032455"/>
    </source>
</evidence>
<organism evidence="7 8">
    <name type="scientific">Oryzias sinensis</name>
    <name type="common">Chinese medaka</name>
    <dbReference type="NCBI Taxonomy" id="183150"/>
    <lineage>
        <taxon>Eukaryota</taxon>
        <taxon>Metazoa</taxon>
        <taxon>Chordata</taxon>
        <taxon>Craniata</taxon>
        <taxon>Vertebrata</taxon>
        <taxon>Euteleostomi</taxon>
        <taxon>Actinopterygii</taxon>
        <taxon>Neopterygii</taxon>
        <taxon>Teleostei</taxon>
        <taxon>Neoteleostei</taxon>
        <taxon>Acanthomorphata</taxon>
        <taxon>Ovalentaria</taxon>
        <taxon>Atherinomorphae</taxon>
        <taxon>Beloniformes</taxon>
        <taxon>Adrianichthyidae</taxon>
        <taxon>Oryziinae</taxon>
        <taxon>Oryzias</taxon>
    </lineage>
</organism>
<protein>
    <recommendedName>
        <fullName evidence="3">Leucine-rich repeat protein SHOC-2</fullName>
    </recommendedName>
    <alternativeName>
        <fullName evidence="6">Protein soc-2 homolog</fullName>
    </alternativeName>
    <alternativeName>
        <fullName evidence="4 5">protein Sur-8 homolog</fullName>
    </alternativeName>
</protein>
<dbReference type="SMART" id="SM00369">
    <property type="entry name" value="LRR_TYP"/>
    <property type="match status" value="13"/>
</dbReference>
<dbReference type="InterPro" id="IPR001611">
    <property type="entry name" value="Leu-rich_rpt"/>
</dbReference>
<evidence type="ECO:0000256" key="2">
    <source>
        <dbReference type="ARBA" id="ARBA00022737"/>
    </source>
</evidence>
<dbReference type="Gene3D" id="3.80.10.10">
    <property type="entry name" value="Ribonuclease Inhibitor"/>
    <property type="match status" value="3"/>
</dbReference>
<dbReference type="FunFam" id="3.80.10.10:FF:000116">
    <property type="entry name" value="Leucine-rich repeat-containing protein 40"/>
    <property type="match status" value="1"/>
</dbReference>
<dbReference type="GO" id="GO:0005737">
    <property type="term" value="C:cytoplasm"/>
    <property type="evidence" value="ECO:0007669"/>
    <property type="project" value="TreeGrafter"/>
</dbReference>
<dbReference type="PROSITE" id="PS51450">
    <property type="entry name" value="LRR"/>
    <property type="match status" value="9"/>
</dbReference>
<evidence type="ECO:0000256" key="5">
    <source>
        <dbReference type="ARBA" id="ARBA00029998"/>
    </source>
</evidence>
<evidence type="ECO:0000256" key="3">
    <source>
        <dbReference type="ARBA" id="ARBA00023907"/>
    </source>
</evidence>
<evidence type="ECO:0000313" key="8">
    <source>
        <dbReference type="Proteomes" id="UP000694383"/>
    </source>
</evidence>
<reference evidence="7" key="2">
    <citation type="submission" date="2025-09" db="UniProtKB">
        <authorList>
            <consortium name="Ensembl"/>
        </authorList>
    </citation>
    <scope>IDENTIFICATION</scope>
</reference>
<evidence type="ECO:0000313" key="7">
    <source>
        <dbReference type="Ensembl" id="ENSOSIP00000018633.1"/>
    </source>
</evidence>
<evidence type="ECO:0000256" key="4">
    <source>
        <dbReference type="ARBA" id="ARBA00029588"/>
    </source>
</evidence>
<keyword evidence="2" id="KW-0677">Repeat</keyword>
<dbReference type="Ensembl" id="ENSOSIT00000019677.1">
    <property type="protein sequence ID" value="ENSOSIP00000018633.1"/>
    <property type="gene ID" value="ENSOSIG00000010051.1"/>
</dbReference>
<dbReference type="Proteomes" id="UP000694383">
    <property type="component" value="Unplaced"/>
</dbReference>
<dbReference type="SUPFAM" id="SSF52058">
    <property type="entry name" value="L domain-like"/>
    <property type="match status" value="2"/>
</dbReference>
<dbReference type="Pfam" id="PF13855">
    <property type="entry name" value="LRR_8"/>
    <property type="match status" value="5"/>
</dbReference>
<proteinExistence type="predicted"/>
<reference evidence="7" key="1">
    <citation type="submission" date="2025-08" db="UniProtKB">
        <authorList>
            <consortium name="Ensembl"/>
        </authorList>
    </citation>
    <scope>IDENTIFICATION</scope>
</reference>
<dbReference type="SMART" id="SM00365">
    <property type="entry name" value="LRR_SD22"/>
    <property type="match status" value="8"/>
</dbReference>
<dbReference type="AlphaFoldDB" id="A0A8C7XU51"/>
<dbReference type="InterPro" id="IPR050216">
    <property type="entry name" value="LRR_domain-containing"/>
</dbReference>
<keyword evidence="8" id="KW-1185">Reference proteome</keyword>
<dbReference type="PANTHER" id="PTHR48051">
    <property type="match status" value="1"/>
</dbReference>
<keyword evidence="1" id="KW-0433">Leucine-rich repeat</keyword>
<dbReference type="FunFam" id="3.80.10.10:FF:000193">
    <property type="entry name" value="Leucine-rich repeat-containing protein 40"/>
    <property type="match status" value="1"/>
</dbReference>
<name>A0A8C7XU51_9TELE</name>
<dbReference type="InterPro" id="IPR003591">
    <property type="entry name" value="Leu-rich_rpt_typical-subtyp"/>
</dbReference>
<dbReference type="PANTHER" id="PTHR48051:SF54">
    <property type="entry name" value="LEUCINE-RICH REPEAT-CONTAINING PROTEIN"/>
    <property type="match status" value="1"/>
</dbReference>
<dbReference type="SMART" id="SM00364">
    <property type="entry name" value="LRR_BAC"/>
    <property type="match status" value="8"/>
</dbReference>
<accession>A0A8C7XU51</accession>
<evidence type="ECO:0000256" key="1">
    <source>
        <dbReference type="ARBA" id="ARBA00022614"/>
    </source>
</evidence>
<dbReference type="InterPro" id="IPR032675">
    <property type="entry name" value="LRR_dom_sf"/>
</dbReference>
<dbReference type="GeneTree" id="ENSGT00940000156968"/>
<sequence>FGASDRWWEQTDLTKLLLSSNHISQISEDIRLLPALVTLDLHDNQLNTLHSAIGELQELQTLRLSHNQLSSLPVEVCMLRNLRSLTLQQNLLENLPEEFGQLENLTELDLSKNRLTDLPQSLGRLTGLQKISLSHNKLSCLPDCLSQLTSKDVKLLDCSNNQLSDVPASLAHMLSLEQLHLRHNRLQRLPQLHAPALKELYVGNNQVGVLEAEQLECLKAISVLELRDNKIRAIPEQMSLLHTLTRLDLTNNDIGSLPASLSLLPNLKVLLVEGNPLRGIRRDLLTKGTNELLKYLRGRVKGDSEDPPTAMTFPSQARINVHSIKTLGVLDYSDMQADSIPEEAFLAAEGQNVVTANFSKNKLTSIPARCVQLNLGFNRLDHCGVEVCRLLQLTHLDLRNNQLKDLPADMENLAKLRCIILSYNRFKSFPEVLYQMFSMETVLMANNQVSGVDPARLARLEHLSTLDLSNNDLLSIPPELGLCTSLRSLSLQGNPFRTPRAAIVAKGTDAVLEYLRSRIPA</sequence>